<sequence length="216" mass="24148">MFKLSPICPTTHTCRQASSSSTLFSMSEVILATTASILRLILESHLVSEKLSVCLSIRRSYVSRNKTFRQVGMSRFALDLIDKKSSLAIIIRTEEVLGPEDLRDDIYTNTRLRTPSTYQSSRRPPHRKKCTRKARCFISRHSGKDSTFTRDRVFSNYRKAPGLSTFGIATPITCAALEEKPGLQRNGTRPSLATNPDSISSLMIIVFVYGDPVVIA</sequence>
<evidence type="ECO:0000313" key="1">
    <source>
        <dbReference type="EMBL" id="GFX97806.1"/>
    </source>
</evidence>
<gene>
    <name evidence="1" type="primary">NCL1_20426</name>
    <name evidence="1" type="ORF">TNCV_4904571</name>
</gene>
<organism evidence="1 2">
    <name type="scientific">Trichonephila clavipes</name>
    <name type="common">Golden silk orbweaver</name>
    <name type="synonym">Nephila clavipes</name>
    <dbReference type="NCBI Taxonomy" id="2585209"/>
    <lineage>
        <taxon>Eukaryota</taxon>
        <taxon>Metazoa</taxon>
        <taxon>Ecdysozoa</taxon>
        <taxon>Arthropoda</taxon>
        <taxon>Chelicerata</taxon>
        <taxon>Arachnida</taxon>
        <taxon>Araneae</taxon>
        <taxon>Araneomorphae</taxon>
        <taxon>Entelegynae</taxon>
        <taxon>Araneoidea</taxon>
        <taxon>Nephilidae</taxon>
        <taxon>Trichonephila</taxon>
    </lineage>
</organism>
<dbReference type="Proteomes" id="UP000887159">
    <property type="component" value="Unassembled WGS sequence"/>
</dbReference>
<keyword evidence="2" id="KW-1185">Reference proteome</keyword>
<accession>A0A8X6RUM2</accession>
<dbReference type="EMBL" id="BMAU01021201">
    <property type="protein sequence ID" value="GFX97806.1"/>
    <property type="molecule type" value="Genomic_DNA"/>
</dbReference>
<reference evidence="1" key="1">
    <citation type="submission" date="2020-08" db="EMBL/GenBank/DDBJ databases">
        <title>Multicomponent nature underlies the extraordinary mechanical properties of spider dragline silk.</title>
        <authorList>
            <person name="Kono N."/>
            <person name="Nakamura H."/>
            <person name="Mori M."/>
            <person name="Yoshida Y."/>
            <person name="Ohtoshi R."/>
            <person name="Malay A.D."/>
            <person name="Moran D.A.P."/>
            <person name="Tomita M."/>
            <person name="Numata K."/>
            <person name="Arakawa K."/>
        </authorList>
    </citation>
    <scope>NUCLEOTIDE SEQUENCE</scope>
</reference>
<comment type="caution">
    <text evidence="1">The sequence shown here is derived from an EMBL/GenBank/DDBJ whole genome shotgun (WGS) entry which is preliminary data.</text>
</comment>
<dbReference type="AlphaFoldDB" id="A0A8X6RUM2"/>
<protein>
    <submittedName>
        <fullName evidence="1">Uncharacterized protein</fullName>
    </submittedName>
</protein>
<evidence type="ECO:0000313" key="2">
    <source>
        <dbReference type="Proteomes" id="UP000887159"/>
    </source>
</evidence>
<name>A0A8X6RUM2_TRICX</name>
<proteinExistence type="predicted"/>